<dbReference type="EMBL" id="JARQWQ010000013">
    <property type="protein sequence ID" value="KAK2568052.1"/>
    <property type="molecule type" value="Genomic_DNA"/>
</dbReference>
<feature type="transmembrane region" description="Helical" evidence="8">
    <location>
        <begin position="394"/>
        <end position="421"/>
    </location>
</feature>
<keyword evidence="3" id="KW-1003">Cell membrane</keyword>
<evidence type="ECO:0000313" key="9">
    <source>
        <dbReference type="EMBL" id="KAK2568052.1"/>
    </source>
</evidence>
<evidence type="ECO:0000256" key="3">
    <source>
        <dbReference type="ARBA" id="ARBA00022475"/>
    </source>
</evidence>
<evidence type="ECO:0000256" key="6">
    <source>
        <dbReference type="ARBA" id="ARBA00023136"/>
    </source>
</evidence>
<evidence type="ECO:0000256" key="1">
    <source>
        <dbReference type="ARBA" id="ARBA00004651"/>
    </source>
</evidence>
<name>A0AAD9VBK4_ACRCE</name>
<dbReference type="Proteomes" id="UP001249851">
    <property type="component" value="Unassembled WGS sequence"/>
</dbReference>
<dbReference type="GO" id="GO:0005886">
    <property type="term" value="C:plasma membrane"/>
    <property type="evidence" value="ECO:0007669"/>
    <property type="project" value="UniProtKB-SubCell"/>
</dbReference>
<evidence type="ECO:0000256" key="7">
    <source>
        <dbReference type="ARBA" id="ARBA00023170"/>
    </source>
</evidence>
<sequence>MLDIPAAVVGEIIFKTLYTYPELFTGNKTLGSVFAIVRNDTTILSLVSNATGLTWAEVEGTIDLYLTVETYLSKWNEAPSTASKNVKFKPVNLVDSYENRFAFACAFGATTGKCIIILLGGGYSEVFPHGFTTWLERPDIFPADNLLLELPIFLCLSFLFVKYLWLLGIAIYTKCRPGASSKDEVNEWKTFYKYRYVMKLLEPVPKEYRDEGSFKQKLRRKVYQWKPEFKYSTRVVCTYFISFIGIYMLAIWLLQLRAQIYNYELLASLVGYIDVSQWLFIEAVSLLVAIAVAAVYAAILVANMLSWYRGHLLRLQRGEKNFLPLDIFKKDPPSITVATLKYSGFQVAYLCWGTTVILIALSTIGFIAGLQLILPVVDGRFDSRLFHVCTFFLFFFNIFLGLFSCLKRVVIGAVIGIMFLARTQKSVLSRFNAYVGYLLLEHTHANPVLVTFCQLLIKTTIDQQILKSKESNGAAWNHVDENEDIAIDMKTLQRKTIDYRRVRKIRNRWHLFVTLHNNPSLREHRRSELFVERSAFAAFGIMVQRGVLQFSDITIDRAGDEKFDTNL</sequence>
<dbReference type="GO" id="GO:0038023">
    <property type="term" value="F:signaling receptor activity"/>
    <property type="evidence" value="ECO:0007669"/>
    <property type="project" value="InterPro"/>
</dbReference>
<feature type="transmembrane region" description="Helical" evidence="8">
    <location>
        <begin position="101"/>
        <end position="123"/>
    </location>
</feature>
<feature type="transmembrane region" description="Helical" evidence="8">
    <location>
        <begin position="150"/>
        <end position="172"/>
    </location>
</feature>
<keyword evidence="6 8" id="KW-0472">Membrane</keyword>
<comment type="subcellular location">
    <subcellularLocation>
        <location evidence="1">Cell membrane</location>
        <topology evidence="1">Multi-pass membrane protein</topology>
    </subcellularLocation>
</comment>
<keyword evidence="7" id="KW-0675">Receptor</keyword>
<proteinExistence type="predicted"/>
<dbReference type="PANTHER" id="PTHR21444:SF15">
    <property type="entry name" value="RECEPTOR FOR RETINOL UPTAKE STRA6"/>
    <property type="match status" value="1"/>
</dbReference>
<keyword evidence="10" id="KW-1185">Reference proteome</keyword>
<gene>
    <name evidence="9" type="ORF">P5673_007967</name>
</gene>
<evidence type="ECO:0000256" key="5">
    <source>
        <dbReference type="ARBA" id="ARBA00022989"/>
    </source>
</evidence>
<evidence type="ECO:0000313" key="10">
    <source>
        <dbReference type="Proteomes" id="UP001249851"/>
    </source>
</evidence>
<keyword evidence="4 8" id="KW-0812">Transmembrane</keyword>
<dbReference type="GO" id="GO:0071939">
    <property type="term" value="P:vitamin A import into cell"/>
    <property type="evidence" value="ECO:0007669"/>
    <property type="project" value="TreeGrafter"/>
</dbReference>
<dbReference type="GO" id="GO:0034632">
    <property type="term" value="F:retinol transmembrane transporter activity"/>
    <property type="evidence" value="ECO:0007669"/>
    <property type="project" value="InterPro"/>
</dbReference>
<reference evidence="9" key="1">
    <citation type="journal article" date="2023" name="G3 (Bethesda)">
        <title>Whole genome assembly and annotation of the endangered Caribbean coral Acropora cervicornis.</title>
        <authorList>
            <person name="Selwyn J.D."/>
            <person name="Vollmer S.V."/>
        </authorList>
    </citation>
    <scope>NUCLEOTIDE SEQUENCE</scope>
    <source>
        <strain evidence="9">K2</strain>
    </source>
</reference>
<accession>A0AAD9VBK4</accession>
<keyword evidence="2" id="KW-0813">Transport</keyword>
<evidence type="ECO:0000256" key="8">
    <source>
        <dbReference type="SAM" id="Phobius"/>
    </source>
</evidence>
<evidence type="ECO:0000256" key="4">
    <source>
        <dbReference type="ARBA" id="ARBA00022692"/>
    </source>
</evidence>
<evidence type="ECO:0000256" key="2">
    <source>
        <dbReference type="ARBA" id="ARBA00022448"/>
    </source>
</evidence>
<keyword evidence="5 8" id="KW-1133">Transmembrane helix</keyword>
<reference evidence="9" key="2">
    <citation type="journal article" date="2023" name="Science">
        <title>Genomic signatures of disease resistance in endangered staghorn corals.</title>
        <authorList>
            <person name="Vollmer S.V."/>
            <person name="Selwyn J.D."/>
            <person name="Despard B.A."/>
            <person name="Roesel C.L."/>
        </authorList>
    </citation>
    <scope>NUCLEOTIDE SEQUENCE</scope>
    <source>
        <strain evidence="9">K2</strain>
    </source>
</reference>
<comment type="caution">
    <text evidence="9">The sequence shown here is derived from an EMBL/GenBank/DDBJ whole genome shotgun (WGS) entry which is preliminary data.</text>
</comment>
<feature type="transmembrane region" description="Helical" evidence="8">
    <location>
        <begin position="236"/>
        <end position="258"/>
    </location>
</feature>
<protein>
    <submittedName>
        <fullName evidence="9">Stimulated by retinoic acid gene 6 protein-like</fullName>
    </submittedName>
</protein>
<dbReference type="InterPro" id="IPR026612">
    <property type="entry name" value="STRA6-like"/>
</dbReference>
<dbReference type="PANTHER" id="PTHR21444">
    <property type="entry name" value="COILED-COIL DOMAIN-CONTAINING PROTEIN 180"/>
    <property type="match status" value="1"/>
</dbReference>
<feature type="transmembrane region" description="Helical" evidence="8">
    <location>
        <begin position="349"/>
        <end position="374"/>
    </location>
</feature>
<organism evidence="9 10">
    <name type="scientific">Acropora cervicornis</name>
    <name type="common">Staghorn coral</name>
    <dbReference type="NCBI Taxonomy" id="6130"/>
    <lineage>
        <taxon>Eukaryota</taxon>
        <taxon>Metazoa</taxon>
        <taxon>Cnidaria</taxon>
        <taxon>Anthozoa</taxon>
        <taxon>Hexacorallia</taxon>
        <taxon>Scleractinia</taxon>
        <taxon>Astrocoeniina</taxon>
        <taxon>Acroporidae</taxon>
        <taxon>Acropora</taxon>
    </lineage>
</organism>
<feature type="transmembrane region" description="Helical" evidence="8">
    <location>
        <begin position="278"/>
        <end position="308"/>
    </location>
</feature>
<dbReference type="AlphaFoldDB" id="A0AAD9VBK4"/>
<dbReference type="Pfam" id="PF14752">
    <property type="entry name" value="RBP_receptor"/>
    <property type="match status" value="2"/>
</dbReference>